<feature type="transmembrane region" description="Helical" evidence="1">
    <location>
        <begin position="92"/>
        <end position="108"/>
    </location>
</feature>
<feature type="domain" description="PAC" evidence="2">
    <location>
        <begin position="277"/>
        <end position="327"/>
    </location>
</feature>
<dbReference type="InterPro" id="IPR000014">
    <property type="entry name" value="PAS"/>
</dbReference>
<evidence type="ECO:0000259" key="3">
    <source>
        <dbReference type="PROSITE" id="PS50883"/>
    </source>
</evidence>
<evidence type="ECO:0000313" key="5">
    <source>
        <dbReference type="EMBL" id="MDV5824195.1"/>
    </source>
</evidence>
<proteinExistence type="predicted"/>
<dbReference type="RefSeq" id="WP_317517002.1">
    <property type="nucleotide sequence ID" value="NZ_JAPTHD010000004.1"/>
</dbReference>
<dbReference type="PROSITE" id="PS50113">
    <property type="entry name" value="PAC"/>
    <property type="match status" value="1"/>
</dbReference>
<dbReference type="Gene3D" id="3.30.70.270">
    <property type="match status" value="1"/>
</dbReference>
<dbReference type="SUPFAM" id="SSF55785">
    <property type="entry name" value="PYP-like sensor domain (PAS domain)"/>
    <property type="match status" value="1"/>
</dbReference>
<sequence length="814" mass="89323">MTEIASFTGEFRKAATEAIFQAERLPESRHHARILFSLSALLNGLFLISDWRFAGTDHFWVAVPARMTVVIWSLICLYLCRRMTSFGAVERICFAWQAVTAISVAFLVSSRSDIAIFVLVLLPLVFYLVVPTSFRGNVGGGLACEVALLVGYLAPAPFSPTMPGMVMAMLILHCGMWIAIARNNRLQRKEWHAGRMAVAAQAALAASRDTLERLFMAVPLPLLVTRRDGTLLRMNRAASEGYAAGLEVMLDNVEHSYVDRRSRTQLVQRLEQGEAIDQFECRLRRADGVARDALLSSRTIMIDGDAAYMTCVVDITERKETELRLERLAMSDALTGLANRAHFVAAVSQATASPNHRGLSAVLLLDLDEFKRVNDTAGHDAGDALLRAVADRLRQALRPGDLIARMGGDEFAVLLTRLPDAAALQPILTRITDHLHAPLSHAGRPIECRASIGVAFYPDHGPDDAALFKHADIALYHAKNNGRGRAILFGPDLLDSWERESAMLDRARHILTQEQPCPWYQPKVALEDGGIIGFEALFRCPTADGAIIMPGDIAVAFEHPELGPALTARMIDRIIADCARWRRDGLPIGHVALNVSGVDLHDEGFADRLLGLLEDAQVPTTMIELEVTESVFLGRDANRVCRALQRLSDAGVSIALDDFGTGYASLSHLKQFPIDIIKIDRRFVRDIETDPDDAAIVRAVLNLAYSLGIRTVAEGVENAQQVDYLRAGGCHYGQGYHFGKAMPAAEVETLLSSATTLHRTEKIFSATGNKIAFPSFHRAQPSARHESVVADSRARLLFATGPTRKEHGVVIVTT</sequence>
<dbReference type="InterPro" id="IPR052155">
    <property type="entry name" value="Biofilm_reg_signaling"/>
</dbReference>
<keyword evidence="1" id="KW-0812">Transmembrane</keyword>
<dbReference type="Pfam" id="PF00563">
    <property type="entry name" value="EAL"/>
    <property type="match status" value="1"/>
</dbReference>
<keyword evidence="1" id="KW-0472">Membrane</keyword>
<evidence type="ECO:0000259" key="4">
    <source>
        <dbReference type="PROSITE" id="PS50887"/>
    </source>
</evidence>
<feature type="transmembrane region" description="Helical" evidence="1">
    <location>
        <begin position="137"/>
        <end position="155"/>
    </location>
</feature>
<dbReference type="InterPro" id="IPR000160">
    <property type="entry name" value="GGDEF_dom"/>
</dbReference>
<dbReference type="PANTHER" id="PTHR44757">
    <property type="entry name" value="DIGUANYLATE CYCLASE DGCP"/>
    <property type="match status" value="1"/>
</dbReference>
<feature type="domain" description="EAL" evidence="3">
    <location>
        <begin position="500"/>
        <end position="755"/>
    </location>
</feature>
<dbReference type="SMART" id="SM00267">
    <property type="entry name" value="GGDEF"/>
    <property type="match status" value="1"/>
</dbReference>
<dbReference type="PANTHER" id="PTHR44757:SF2">
    <property type="entry name" value="BIOFILM ARCHITECTURE MAINTENANCE PROTEIN MBAA"/>
    <property type="match status" value="1"/>
</dbReference>
<dbReference type="PROSITE" id="PS50887">
    <property type="entry name" value="GGDEF"/>
    <property type="match status" value="1"/>
</dbReference>
<comment type="caution">
    <text evidence="5">The sequence shown here is derived from an EMBL/GenBank/DDBJ whole genome shotgun (WGS) entry which is preliminary data.</text>
</comment>
<dbReference type="Pfam" id="PF00990">
    <property type="entry name" value="GGDEF"/>
    <property type="match status" value="1"/>
</dbReference>
<protein>
    <submittedName>
        <fullName evidence="5">EAL domain-containing protein</fullName>
    </submittedName>
</protein>
<keyword evidence="1" id="KW-1133">Transmembrane helix</keyword>
<organism evidence="5 6">
    <name type="scientific">Sphingobium naphthae</name>
    <dbReference type="NCBI Taxonomy" id="1886786"/>
    <lineage>
        <taxon>Bacteria</taxon>
        <taxon>Pseudomonadati</taxon>
        <taxon>Pseudomonadota</taxon>
        <taxon>Alphaproteobacteria</taxon>
        <taxon>Sphingomonadales</taxon>
        <taxon>Sphingomonadaceae</taxon>
        <taxon>Sphingobium</taxon>
    </lineage>
</organism>
<dbReference type="NCBIfam" id="TIGR00229">
    <property type="entry name" value="sensory_box"/>
    <property type="match status" value="1"/>
</dbReference>
<dbReference type="InterPro" id="IPR035919">
    <property type="entry name" value="EAL_sf"/>
</dbReference>
<evidence type="ECO:0000259" key="2">
    <source>
        <dbReference type="PROSITE" id="PS50113"/>
    </source>
</evidence>
<dbReference type="Gene3D" id="3.30.450.20">
    <property type="entry name" value="PAS domain"/>
    <property type="match status" value="1"/>
</dbReference>
<dbReference type="CDD" id="cd01949">
    <property type="entry name" value="GGDEF"/>
    <property type="match status" value="1"/>
</dbReference>
<dbReference type="InterPro" id="IPR035965">
    <property type="entry name" value="PAS-like_dom_sf"/>
</dbReference>
<evidence type="ECO:0000313" key="6">
    <source>
        <dbReference type="Proteomes" id="UP001185984"/>
    </source>
</evidence>
<dbReference type="Proteomes" id="UP001185984">
    <property type="component" value="Unassembled WGS sequence"/>
</dbReference>
<evidence type="ECO:0000256" key="1">
    <source>
        <dbReference type="SAM" id="Phobius"/>
    </source>
</evidence>
<dbReference type="SUPFAM" id="SSF141868">
    <property type="entry name" value="EAL domain-like"/>
    <property type="match status" value="1"/>
</dbReference>
<dbReference type="EMBL" id="JAPTHD010000004">
    <property type="protein sequence ID" value="MDV5824195.1"/>
    <property type="molecule type" value="Genomic_DNA"/>
</dbReference>
<name>A0ABU3ZXI0_9SPHN</name>
<dbReference type="NCBIfam" id="TIGR00254">
    <property type="entry name" value="GGDEF"/>
    <property type="match status" value="1"/>
</dbReference>
<dbReference type="PROSITE" id="PS50883">
    <property type="entry name" value="EAL"/>
    <property type="match status" value="1"/>
</dbReference>
<accession>A0ABU3ZXI0</accession>
<dbReference type="InterPro" id="IPR029787">
    <property type="entry name" value="Nucleotide_cyclase"/>
</dbReference>
<keyword evidence="6" id="KW-1185">Reference proteome</keyword>
<feature type="transmembrane region" description="Helical" evidence="1">
    <location>
        <begin position="59"/>
        <end position="80"/>
    </location>
</feature>
<dbReference type="InterPro" id="IPR043128">
    <property type="entry name" value="Rev_trsase/Diguanyl_cyclase"/>
</dbReference>
<dbReference type="InterPro" id="IPR000700">
    <property type="entry name" value="PAS-assoc_C"/>
</dbReference>
<dbReference type="InterPro" id="IPR001633">
    <property type="entry name" value="EAL_dom"/>
</dbReference>
<dbReference type="Gene3D" id="3.20.20.450">
    <property type="entry name" value="EAL domain"/>
    <property type="match status" value="1"/>
</dbReference>
<dbReference type="SUPFAM" id="SSF55073">
    <property type="entry name" value="Nucleotide cyclase"/>
    <property type="match status" value="1"/>
</dbReference>
<dbReference type="SMART" id="SM00052">
    <property type="entry name" value="EAL"/>
    <property type="match status" value="1"/>
</dbReference>
<feature type="transmembrane region" description="Helical" evidence="1">
    <location>
        <begin position="34"/>
        <end position="53"/>
    </location>
</feature>
<dbReference type="CDD" id="cd01948">
    <property type="entry name" value="EAL"/>
    <property type="match status" value="1"/>
</dbReference>
<reference evidence="6" key="1">
    <citation type="journal article" date="2022" name="J Environ Chem Eng">
        <title>Biodegradation of petroleum oil using a constructed nonpathogenic and heavy metal-tolerant bacterial consortium isolated from marine sponges.</title>
        <authorList>
            <person name="Dechsakulwatana C."/>
            <person name="Rungsihiranrut A."/>
            <person name="Muangchinda C."/>
            <person name="Ningthoujam R."/>
            <person name="Klankeo P."/>
            <person name="Pinyakong O."/>
        </authorList>
    </citation>
    <scope>NUCLEOTIDE SEQUENCE [LARGE SCALE GENOMIC DNA]</scope>
    <source>
        <strain evidence="6">MO2-4</strain>
    </source>
</reference>
<gene>
    <name evidence="5" type="ORF">O0R41_11360</name>
</gene>
<feature type="transmembrane region" description="Helical" evidence="1">
    <location>
        <begin position="114"/>
        <end position="130"/>
    </location>
</feature>
<feature type="domain" description="GGDEF" evidence="4">
    <location>
        <begin position="358"/>
        <end position="491"/>
    </location>
</feature>